<dbReference type="Proteomes" id="UP001150603">
    <property type="component" value="Unassembled WGS sequence"/>
</dbReference>
<accession>A0ACC1J2S2</accession>
<feature type="non-terminal residue" evidence="1">
    <location>
        <position position="324"/>
    </location>
</feature>
<keyword evidence="2" id="KW-1185">Reference proteome</keyword>
<evidence type="ECO:0000313" key="1">
    <source>
        <dbReference type="EMBL" id="KAJ1935426.1"/>
    </source>
</evidence>
<reference evidence="1" key="1">
    <citation type="submission" date="2022-07" db="EMBL/GenBank/DDBJ databases">
        <title>Phylogenomic reconstructions and comparative analyses of Kickxellomycotina fungi.</title>
        <authorList>
            <person name="Reynolds N.K."/>
            <person name="Stajich J.E."/>
            <person name="Barry K."/>
            <person name="Grigoriev I.V."/>
            <person name="Crous P."/>
            <person name="Smith M.E."/>
        </authorList>
    </citation>
    <scope>NUCLEOTIDE SEQUENCE</scope>
    <source>
        <strain evidence="1">NRRL 5244</strain>
    </source>
</reference>
<dbReference type="EMBL" id="JANBPW010004257">
    <property type="protein sequence ID" value="KAJ1935426.1"/>
    <property type="molecule type" value="Genomic_DNA"/>
</dbReference>
<protein>
    <submittedName>
        <fullName evidence="1">Uncharacterized protein</fullName>
    </submittedName>
</protein>
<name>A0ACC1J2S2_9FUNG</name>
<gene>
    <name evidence="1" type="ORF">FBU59_005389</name>
</gene>
<organism evidence="1 2">
    <name type="scientific">Linderina macrospora</name>
    <dbReference type="NCBI Taxonomy" id="4868"/>
    <lineage>
        <taxon>Eukaryota</taxon>
        <taxon>Fungi</taxon>
        <taxon>Fungi incertae sedis</taxon>
        <taxon>Zoopagomycota</taxon>
        <taxon>Kickxellomycotina</taxon>
        <taxon>Kickxellomycetes</taxon>
        <taxon>Kickxellales</taxon>
        <taxon>Kickxellaceae</taxon>
        <taxon>Linderina</taxon>
    </lineage>
</organism>
<sequence>MVKTVSLLGIALALTASVASGHSFHGHHHNHRTDAKPFGPTMRSAAHHTVYSTPVTVAPPTYVKRHLSASRLGDDSDQELEDNVAIAAAYLSSRHDIPDHNMKLKSAYRSEHNGVTHVYFRQVVNGLEVVNGDANVNIDKYGRVISSGNSFAAQFSAPGASHGESVPAKVEHAIKDSWEFAQHMASSAFDRISAEVSEGLDRVADYLEPLVGTVKDRLHLQDANVAGENDIDFMDNSFRKRSLKTKYLSAKDALQHLASHLKSDLLPHHLASVEVGAALNLEGDPELLLSNVPKGFAVDGMVSAQPALIRLDDGSLAETWDLTV</sequence>
<evidence type="ECO:0000313" key="2">
    <source>
        <dbReference type="Proteomes" id="UP001150603"/>
    </source>
</evidence>
<proteinExistence type="predicted"/>
<comment type="caution">
    <text evidence="1">The sequence shown here is derived from an EMBL/GenBank/DDBJ whole genome shotgun (WGS) entry which is preliminary data.</text>
</comment>